<dbReference type="SUPFAM" id="SSF109854">
    <property type="entry name" value="DinB/YfiT-like putative metalloenzymes"/>
    <property type="match status" value="1"/>
</dbReference>
<dbReference type="RefSeq" id="WP_197352659.1">
    <property type="nucleotide sequence ID" value="NZ_CP048882.1"/>
</dbReference>
<evidence type="ECO:0000313" key="1">
    <source>
        <dbReference type="EMBL" id="QPP08881.1"/>
    </source>
</evidence>
<sequence>MTPPPRIRPRFDADERTQLVAWLDMQRAIIHWKCEGLSEADAHRSVLPASPHMTMAGLVSHMRWVEHCWFEVLLIGGPAEGPLFEDGPEDAEMMVEGVPLARLLEEYGQQCEVSNRITASHELDTVGRHPGYKADQTSLRWILHHMIEETARHAGHADIIRELLDGRKGYF</sequence>
<dbReference type="Pfam" id="PF04978">
    <property type="entry name" value="MST"/>
    <property type="match status" value="1"/>
</dbReference>
<proteinExistence type="predicted"/>
<dbReference type="AlphaFoldDB" id="A0A7T1T9I0"/>
<accession>A0A7T1T9I0</accession>
<keyword evidence="2" id="KW-1185">Reference proteome</keyword>
<name>A0A7T1T9I0_9ACTN</name>
<reference evidence="2" key="1">
    <citation type="submission" date="2020-02" db="EMBL/GenBank/DDBJ databases">
        <title>Streptomyces sp. ASO4wet.</title>
        <authorList>
            <person name="Risdian C."/>
            <person name="Landwehr W."/>
            <person name="Schupp P."/>
            <person name="Wink J."/>
        </authorList>
    </citation>
    <scope>NUCLEOTIDE SEQUENCE [LARGE SCALE GENOMIC DNA]</scope>
    <source>
        <strain evidence="2">ASO4wet</strain>
    </source>
</reference>
<dbReference type="Proteomes" id="UP000595046">
    <property type="component" value="Chromosome"/>
</dbReference>
<dbReference type="KEGG" id="sbat:G4Z16_23495"/>
<dbReference type="InterPro" id="IPR007061">
    <property type="entry name" value="MST-like"/>
</dbReference>
<protein>
    <submittedName>
        <fullName evidence="1">DinB family protein</fullName>
    </submittedName>
</protein>
<dbReference type="EMBL" id="CP048882">
    <property type="protein sequence ID" value="QPP08881.1"/>
    <property type="molecule type" value="Genomic_DNA"/>
</dbReference>
<dbReference type="InterPro" id="IPR034660">
    <property type="entry name" value="DinB/YfiT-like"/>
</dbReference>
<gene>
    <name evidence="1" type="ORF">G4Z16_23495</name>
</gene>
<organism evidence="1 2">
    <name type="scientific">Streptomyces bathyalis</name>
    <dbReference type="NCBI Taxonomy" id="2710756"/>
    <lineage>
        <taxon>Bacteria</taxon>
        <taxon>Bacillati</taxon>
        <taxon>Actinomycetota</taxon>
        <taxon>Actinomycetes</taxon>
        <taxon>Kitasatosporales</taxon>
        <taxon>Streptomycetaceae</taxon>
        <taxon>Streptomyces</taxon>
    </lineage>
</organism>
<dbReference type="Gene3D" id="1.20.120.450">
    <property type="entry name" value="dinb family like domain"/>
    <property type="match status" value="1"/>
</dbReference>
<evidence type="ECO:0000313" key="2">
    <source>
        <dbReference type="Proteomes" id="UP000595046"/>
    </source>
</evidence>